<dbReference type="Pfam" id="PF13911">
    <property type="entry name" value="AhpC-TSA_2"/>
    <property type="match status" value="1"/>
</dbReference>
<evidence type="ECO:0000256" key="2">
    <source>
        <dbReference type="ARBA" id="ARBA00022490"/>
    </source>
</evidence>
<dbReference type="AlphaFoldDB" id="A0A9D4RC72"/>
<dbReference type="GO" id="GO:0016209">
    <property type="term" value="F:antioxidant activity"/>
    <property type="evidence" value="ECO:0007669"/>
    <property type="project" value="TreeGrafter"/>
</dbReference>
<comment type="caution">
    <text evidence="8">The sequence shown here is derived from an EMBL/GenBank/DDBJ whole genome shotgun (WGS) entry which is preliminary data.</text>
</comment>
<dbReference type="EMBL" id="JAIWYP010000002">
    <property type="protein sequence ID" value="KAH3863056.1"/>
    <property type="molecule type" value="Genomic_DNA"/>
</dbReference>
<dbReference type="Proteomes" id="UP000828390">
    <property type="component" value="Unassembled WGS sequence"/>
</dbReference>
<dbReference type="PANTHER" id="PTHR28630">
    <property type="match status" value="1"/>
</dbReference>
<name>A0A9D4RC72_DREPO</name>
<dbReference type="InterPro" id="IPR032801">
    <property type="entry name" value="PXL2A/B/C"/>
</dbReference>
<evidence type="ECO:0000313" key="9">
    <source>
        <dbReference type="Proteomes" id="UP000828390"/>
    </source>
</evidence>
<evidence type="ECO:0000256" key="6">
    <source>
        <dbReference type="ARBA" id="ARBA00032058"/>
    </source>
</evidence>
<evidence type="ECO:0000256" key="1">
    <source>
        <dbReference type="ARBA" id="ARBA00004496"/>
    </source>
</evidence>
<reference evidence="8" key="1">
    <citation type="journal article" date="2019" name="bioRxiv">
        <title>The Genome of the Zebra Mussel, Dreissena polymorpha: A Resource for Invasive Species Research.</title>
        <authorList>
            <person name="McCartney M.A."/>
            <person name="Auch B."/>
            <person name="Kono T."/>
            <person name="Mallez S."/>
            <person name="Zhang Y."/>
            <person name="Obille A."/>
            <person name="Becker A."/>
            <person name="Abrahante J.E."/>
            <person name="Garbe J."/>
            <person name="Badalamenti J.P."/>
            <person name="Herman A."/>
            <person name="Mangelson H."/>
            <person name="Liachko I."/>
            <person name="Sullivan S."/>
            <person name="Sone E.D."/>
            <person name="Koren S."/>
            <person name="Silverstein K.A.T."/>
            <person name="Beckman K.B."/>
            <person name="Gohl D.M."/>
        </authorList>
    </citation>
    <scope>NUCLEOTIDE SEQUENCE</scope>
    <source>
        <strain evidence="8">Duluth1</strain>
        <tissue evidence="8">Whole animal</tissue>
    </source>
</reference>
<reference evidence="8" key="2">
    <citation type="submission" date="2020-11" db="EMBL/GenBank/DDBJ databases">
        <authorList>
            <person name="McCartney M.A."/>
            <person name="Auch B."/>
            <person name="Kono T."/>
            <person name="Mallez S."/>
            <person name="Becker A."/>
            <person name="Gohl D.M."/>
            <person name="Silverstein K.A.T."/>
            <person name="Koren S."/>
            <person name="Bechman K.B."/>
            <person name="Herman A."/>
            <person name="Abrahante J.E."/>
            <person name="Garbe J."/>
        </authorList>
    </citation>
    <scope>NUCLEOTIDE SEQUENCE</scope>
    <source>
        <strain evidence="8">Duluth1</strain>
        <tissue evidence="8">Whole animal</tissue>
    </source>
</reference>
<organism evidence="8 9">
    <name type="scientific">Dreissena polymorpha</name>
    <name type="common">Zebra mussel</name>
    <name type="synonym">Mytilus polymorpha</name>
    <dbReference type="NCBI Taxonomy" id="45954"/>
    <lineage>
        <taxon>Eukaryota</taxon>
        <taxon>Metazoa</taxon>
        <taxon>Spiralia</taxon>
        <taxon>Lophotrochozoa</taxon>
        <taxon>Mollusca</taxon>
        <taxon>Bivalvia</taxon>
        <taxon>Autobranchia</taxon>
        <taxon>Heteroconchia</taxon>
        <taxon>Euheterodonta</taxon>
        <taxon>Imparidentia</taxon>
        <taxon>Neoheterodontei</taxon>
        <taxon>Myida</taxon>
        <taxon>Dreissenoidea</taxon>
        <taxon>Dreissenidae</taxon>
        <taxon>Dreissena</taxon>
    </lineage>
</organism>
<keyword evidence="9" id="KW-1185">Reference proteome</keyword>
<proteinExistence type="inferred from homology"/>
<evidence type="ECO:0000313" key="8">
    <source>
        <dbReference type="EMBL" id="KAH3863056.1"/>
    </source>
</evidence>
<dbReference type="PANTHER" id="PTHR28630:SF31">
    <property type="entry name" value="PEROXIREDOXIN-LIKE 2A"/>
    <property type="match status" value="1"/>
</dbReference>
<gene>
    <name evidence="8" type="ORF">DPMN_026033</name>
</gene>
<keyword evidence="2" id="KW-0963">Cytoplasm</keyword>
<evidence type="ECO:0000256" key="4">
    <source>
        <dbReference type="ARBA" id="ARBA00023787"/>
    </source>
</evidence>
<evidence type="ECO:0000256" key="7">
    <source>
        <dbReference type="ARBA" id="ARBA00032129"/>
    </source>
</evidence>
<comment type="similarity">
    <text evidence="4">Belongs to the peroxiredoxin-like PRXL2 family. PRXL2A subfamily.</text>
</comment>
<keyword evidence="3" id="KW-0676">Redox-active center</keyword>
<comment type="subcellular location">
    <subcellularLocation>
        <location evidence="1">Cytoplasm</location>
    </subcellularLocation>
</comment>
<protein>
    <recommendedName>
        <fullName evidence="5">Peroxiredoxin-like 2A</fullName>
    </recommendedName>
    <alternativeName>
        <fullName evidence="7">Peroxiredoxin-like 2 activated in M-CSF stimulated monocytes</fullName>
    </alternativeName>
    <alternativeName>
        <fullName evidence="6">Redox-regulatory protein FAM213A</fullName>
    </alternativeName>
</protein>
<accession>A0A9D4RC72</accession>
<evidence type="ECO:0000256" key="5">
    <source>
        <dbReference type="ARBA" id="ARBA00023849"/>
    </source>
</evidence>
<evidence type="ECO:0000256" key="3">
    <source>
        <dbReference type="ARBA" id="ARBA00023284"/>
    </source>
</evidence>
<sequence length="162" mass="18295">MCGEVFLIFKLRTERDEAQGLSTLLPEMEARGVRLHAVVHQKFGASEFKPFLQGGEVYLDLERKFYGPQERWMNIPGIFTFQTLALVIKQIYMGTPGNFRGEGRLLGGLFVIGPGDQGIIFQHQEYPIGGRSDIERAREATQKVTSNHSTGDMLFKINVNDM</sequence>
<dbReference type="GO" id="GO:0005737">
    <property type="term" value="C:cytoplasm"/>
    <property type="evidence" value="ECO:0007669"/>
    <property type="project" value="UniProtKB-SubCell"/>
</dbReference>